<proteinExistence type="predicted"/>
<name>A0A8S5U0L5_9CAUD</name>
<evidence type="ECO:0000313" key="1">
    <source>
        <dbReference type="EMBL" id="DAF87989.1"/>
    </source>
</evidence>
<organism evidence="1">
    <name type="scientific">Siphoviridae sp. ctNEy24</name>
    <dbReference type="NCBI Taxonomy" id="2825466"/>
    <lineage>
        <taxon>Viruses</taxon>
        <taxon>Duplodnaviria</taxon>
        <taxon>Heunggongvirae</taxon>
        <taxon>Uroviricota</taxon>
        <taxon>Caudoviricetes</taxon>
    </lineage>
</organism>
<sequence length="33" mass="3784">MPREKNFSKLFSGRNGIFPFLPSIYVALGGFRH</sequence>
<dbReference type="EMBL" id="BK015974">
    <property type="protein sequence ID" value="DAF87989.1"/>
    <property type="molecule type" value="Genomic_DNA"/>
</dbReference>
<protein>
    <submittedName>
        <fullName evidence="1">Uncharacterized protein</fullName>
    </submittedName>
</protein>
<accession>A0A8S5U0L5</accession>
<reference evidence="1" key="1">
    <citation type="journal article" date="2021" name="Proc. Natl. Acad. Sci. U.S.A.">
        <title>A Catalog of Tens of Thousands of Viruses from Human Metagenomes Reveals Hidden Associations with Chronic Diseases.</title>
        <authorList>
            <person name="Tisza M.J."/>
            <person name="Buck C.B."/>
        </authorList>
    </citation>
    <scope>NUCLEOTIDE SEQUENCE</scope>
    <source>
        <strain evidence="1">CtNEy24</strain>
    </source>
</reference>